<name>A0AB34K1Y0_PRYPA</name>
<sequence>MESLQSQRRPSRALATLPTCANCRIPINLCHCSKSTCSACTLAAAECACARTPRGAPTACVRCSELEKQLRETAEKAGALEQEILGARHATAELRQQAQAEREARARVAVKLEQAKAQLCAASKSHARQGEAEAELARLRERLQGVDEDRAGMEASRRAAMLQASKLKEEVAVLRHRLQDSERTARLAEEGRLEYVAHIADVETQMEKLHRELIQARTERDEQAALAEEATRLRERLCAEEQARAALEEKLKLVKSEQIVIEREHDKYIELRQANRKLEALLAEAQDRCRRLEPRVEMVETLEERTAALTQQNDSLLAEVEHVKHLRQLFASVTSKTDEVQQAAKDVIQQVEAQKRERAARVSGFESAVALNELKKPPNPPVNPRAPGGKRTPRAVGIGAR</sequence>
<protein>
    <recommendedName>
        <fullName evidence="5">Cilia- and flagella-associated protein 157</fullName>
    </recommendedName>
</protein>
<evidence type="ECO:0000256" key="2">
    <source>
        <dbReference type="SAM" id="MobiDB-lite"/>
    </source>
</evidence>
<reference evidence="3 4" key="1">
    <citation type="journal article" date="2024" name="Science">
        <title>Giant polyketide synthase enzymes in the biosynthesis of giant marine polyether toxins.</title>
        <authorList>
            <person name="Fallon T.R."/>
            <person name="Shende V.V."/>
            <person name="Wierzbicki I.H."/>
            <person name="Pendleton A.L."/>
            <person name="Watervoot N.F."/>
            <person name="Auber R.P."/>
            <person name="Gonzalez D.J."/>
            <person name="Wisecaver J.H."/>
            <person name="Moore B.S."/>
        </authorList>
    </citation>
    <scope>NUCLEOTIDE SEQUENCE [LARGE SCALE GENOMIC DNA]</scope>
    <source>
        <strain evidence="3 4">12B1</strain>
    </source>
</reference>
<feature type="coiled-coil region" evidence="1">
    <location>
        <begin position="261"/>
        <end position="357"/>
    </location>
</feature>
<feature type="coiled-coil region" evidence="1">
    <location>
        <begin position="63"/>
        <end position="236"/>
    </location>
</feature>
<keyword evidence="4" id="KW-1185">Reference proteome</keyword>
<accession>A0AB34K1Y0</accession>
<evidence type="ECO:0000313" key="4">
    <source>
        <dbReference type="Proteomes" id="UP001515480"/>
    </source>
</evidence>
<organism evidence="3 4">
    <name type="scientific">Prymnesium parvum</name>
    <name type="common">Toxic golden alga</name>
    <dbReference type="NCBI Taxonomy" id="97485"/>
    <lineage>
        <taxon>Eukaryota</taxon>
        <taxon>Haptista</taxon>
        <taxon>Haptophyta</taxon>
        <taxon>Prymnesiophyceae</taxon>
        <taxon>Prymnesiales</taxon>
        <taxon>Prymnesiaceae</taxon>
        <taxon>Prymnesium</taxon>
    </lineage>
</organism>
<dbReference type="Proteomes" id="UP001515480">
    <property type="component" value="Unassembled WGS sequence"/>
</dbReference>
<gene>
    <name evidence="3" type="ORF">AB1Y20_009360</name>
</gene>
<evidence type="ECO:0000313" key="3">
    <source>
        <dbReference type="EMBL" id="KAL1527989.1"/>
    </source>
</evidence>
<keyword evidence="1" id="KW-0175">Coiled coil</keyword>
<feature type="region of interest" description="Disordered" evidence="2">
    <location>
        <begin position="372"/>
        <end position="401"/>
    </location>
</feature>
<dbReference type="EMBL" id="JBGBPQ010000002">
    <property type="protein sequence ID" value="KAL1527989.1"/>
    <property type="molecule type" value="Genomic_DNA"/>
</dbReference>
<dbReference type="AlphaFoldDB" id="A0AB34K1Y0"/>
<proteinExistence type="predicted"/>
<evidence type="ECO:0000256" key="1">
    <source>
        <dbReference type="SAM" id="Coils"/>
    </source>
</evidence>
<evidence type="ECO:0008006" key="5">
    <source>
        <dbReference type="Google" id="ProtNLM"/>
    </source>
</evidence>
<comment type="caution">
    <text evidence="3">The sequence shown here is derived from an EMBL/GenBank/DDBJ whole genome shotgun (WGS) entry which is preliminary data.</text>
</comment>